<name>A0AAD6TYV4_9AGAR</name>
<dbReference type="EMBL" id="JARJCN010000062">
    <property type="protein sequence ID" value="KAJ7079078.1"/>
    <property type="molecule type" value="Genomic_DNA"/>
</dbReference>
<dbReference type="Proteomes" id="UP001222325">
    <property type="component" value="Unassembled WGS sequence"/>
</dbReference>
<dbReference type="AlphaFoldDB" id="A0AAD6TYV4"/>
<protein>
    <submittedName>
        <fullName evidence="1">Uncharacterized protein</fullName>
    </submittedName>
</protein>
<keyword evidence="2" id="KW-1185">Reference proteome</keyword>
<organism evidence="1 2">
    <name type="scientific">Mycena belliarum</name>
    <dbReference type="NCBI Taxonomy" id="1033014"/>
    <lineage>
        <taxon>Eukaryota</taxon>
        <taxon>Fungi</taxon>
        <taxon>Dikarya</taxon>
        <taxon>Basidiomycota</taxon>
        <taxon>Agaricomycotina</taxon>
        <taxon>Agaricomycetes</taxon>
        <taxon>Agaricomycetidae</taxon>
        <taxon>Agaricales</taxon>
        <taxon>Marasmiineae</taxon>
        <taxon>Mycenaceae</taxon>
        <taxon>Mycena</taxon>
    </lineage>
</organism>
<proteinExistence type="predicted"/>
<accession>A0AAD6TYV4</accession>
<evidence type="ECO:0000313" key="1">
    <source>
        <dbReference type="EMBL" id="KAJ7079078.1"/>
    </source>
</evidence>
<comment type="caution">
    <text evidence="1">The sequence shown here is derived from an EMBL/GenBank/DDBJ whole genome shotgun (WGS) entry which is preliminary data.</text>
</comment>
<evidence type="ECO:0000313" key="2">
    <source>
        <dbReference type="Proteomes" id="UP001222325"/>
    </source>
</evidence>
<reference evidence="1" key="1">
    <citation type="submission" date="2023-03" db="EMBL/GenBank/DDBJ databases">
        <title>Massive genome expansion in bonnet fungi (Mycena s.s.) driven by repeated elements and novel gene families across ecological guilds.</title>
        <authorList>
            <consortium name="Lawrence Berkeley National Laboratory"/>
            <person name="Harder C.B."/>
            <person name="Miyauchi S."/>
            <person name="Viragh M."/>
            <person name="Kuo A."/>
            <person name="Thoen E."/>
            <person name="Andreopoulos B."/>
            <person name="Lu D."/>
            <person name="Skrede I."/>
            <person name="Drula E."/>
            <person name="Henrissat B."/>
            <person name="Morin E."/>
            <person name="Kohler A."/>
            <person name="Barry K."/>
            <person name="LaButti K."/>
            <person name="Morin E."/>
            <person name="Salamov A."/>
            <person name="Lipzen A."/>
            <person name="Mereny Z."/>
            <person name="Hegedus B."/>
            <person name="Baldrian P."/>
            <person name="Stursova M."/>
            <person name="Weitz H."/>
            <person name="Taylor A."/>
            <person name="Grigoriev I.V."/>
            <person name="Nagy L.G."/>
            <person name="Martin F."/>
            <person name="Kauserud H."/>
        </authorList>
    </citation>
    <scope>NUCLEOTIDE SEQUENCE</scope>
    <source>
        <strain evidence="1">CBHHK173m</strain>
    </source>
</reference>
<gene>
    <name evidence="1" type="ORF">B0H15DRAFT_859037</name>
</gene>
<sequence>MTASRGTIIARPVYELMLVRGGADAASFPPPYNTPPRLFHGTGSTCDPSSVRPLILKHHRRRAPSRLYMRDSDSDSIWIESDSTCRIARQILQASVSVTVAASKASAAPRSRCCRFRSLMTPNPSRSDDSFCCRASLRKSSRRDTENLQDLDAQRGNAGHRRVFVRLDANEGVHPPPQLRHGSQPRSHRRRILVRFDPPSDPNDVVPRSPQCVVFQDVYCVRFLLEDRGLMHHF</sequence>